<dbReference type="PANTHER" id="PTHR22929:SF0">
    <property type="entry name" value="TRANSCRIPTION FACTOR TFIIIB COMPONENT B'' HOMOLOG"/>
    <property type="match status" value="1"/>
</dbReference>
<sequence length="958" mass="105806">MLGNFVVSEFLFISAPMSLVLAWQKRRGFVSTENGSSVWSTISALRGGCRVSSECVDEMLARRSRLQVKPNISRSSKATPKPAENLDESVDVSSNAGIPAETLPVAGTSADASVNDGSAVIDGAISEESPCTVTHTLARRPRLQVKPNITESSKAAPKFTEKLGESVKVPSIDGTSAEVPPATENASVDNNSVIPEDAVKEGSSCGTAQTLVRRFRLQVKPNISKNSKSGPKPAEKLDETANSKGGLSLEALLSAKDGAPSNDSAVTEKAIPESGELGETPATVSSSTATRTVSVEEAEIAYVDPLAPEKRIAHSYGSGIRARDRLTSYSDYYGPSTKSKLKKRFTGDEELDPKKMRMMDMIYWNPKKEKGMTRFHGDTESVVGEKLSSSPEKRVTTSESTKFAAPQVKIGADGRLVIDEESLVVEETATNESVWETVEEDRMLRKVTSLSFRNRMWRKGTAWTEKETELFYEILRCTGPDFGLMHEFFPTRARNELKSKFNREERTNWERLKEVMSRPALLDDDLYERAAELQREIEEEALAKKMKKETDKGTGMTFKRRKKKQEPDVDEPQEDVSVRSDQSEDLVEEASQIIREMEKEKRKRKGRKRKRIRSDCSESESEGLQSNADEEPPCETESRSKKVKKLSAKAQSLLDKTLKMSKCSEVSQENENKDAEKEPHFDGYNEEDDDEGSVITIDTDVIEVSHSSKFFARSRHAPQITRISEPIVGRAATPQSENASTEAATRSVDSTATSPQETTEAVSVEHDCENQDEVVQSDAPESSSAPKKSALTPIPSEVDLSRPRRLLKGRSARKPTVRSVLPKRQPVCIESAKVDKGRIARGSDKESLAENDNPADQPSTSKSPERRTRSTRTAKDLARKSLSVEVEEQQSQQEPAFNESEAANSNNNKRDADAGVEDCTATSTSTPAKQKSLEPENVPLKRPQRSKRGFGRKIRGGR</sequence>
<feature type="compositionally biased region" description="Basic residues" evidence="2">
    <location>
        <begin position="601"/>
        <end position="612"/>
    </location>
</feature>
<feature type="compositionally biased region" description="Polar residues" evidence="2">
    <location>
        <begin position="733"/>
        <end position="761"/>
    </location>
</feature>
<feature type="compositionally biased region" description="Basic residues" evidence="2">
    <location>
        <begin position="803"/>
        <end position="816"/>
    </location>
</feature>
<feature type="signal peptide" evidence="3">
    <location>
        <begin position="1"/>
        <end position="22"/>
    </location>
</feature>
<dbReference type="InterPro" id="IPR039467">
    <property type="entry name" value="TFIIIB_B''_Myb"/>
</dbReference>
<reference evidence="5 6" key="1">
    <citation type="submission" date="2023-08" db="EMBL/GenBank/DDBJ databases">
        <title>A Necator americanus chromosomal reference genome.</title>
        <authorList>
            <person name="Ilik V."/>
            <person name="Petrzelkova K.J."/>
            <person name="Pardy F."/>
            <person name="Fuh T."/>
            <person name="Niatou-Singa F.S."/>
            <person name="Gouil Q."/>
            <person name="Baker L."/>
            <person name="Ritchie M.E."/>
            <person name="Jex A.R."/>
            <person name="Gazzola D."/>
            <person name="Li H."/>
            <person name="Toshio Fujiwara R."/>
            <person name="Zhan B."/>
            <person name="Aroian R.V."/>
            <person name="Pafco B."/>
            <person name="Schwarz E.M."/>
        </authorList>
    </citation>
    <scope>NUCLEOTIDE SEQUENCE [LARGE SCALE GENOMIC DNA]</scope>
    <source>
        <strain evidence="5 6">Aroian</strain>
        <tissue evidence="5">Whole animal</tissue>
    </source>
</reference>
<dbReference type="SUPFAM" id="SSF46689">
    <property type="entry name" value="Homeodomain-like"/>
    <property type="match status" value="1"/>
</dbReference>
<feature type="compositionally biased region" description="Basic and acidic residues" evidence="2">
    <location>
        <begin position="670"/>
        <end position="683"/>
    </location>
</feature>
<dbReference type="Gene3D" id="1.10.10.60">
    <property type="entry name" value="Homeodomain-like"/>
    <property type="match status" value="1"/>
</dbReference>
<feature type="region of interest" description="Disordered" evidence="2">
    <location>
        <begin position="544"/>
        <end position="692"/>
    </location>
</feature>
<proteinExistence type="predicted"/>
<comment type="caution">
    <text evidence="5">The sequence shown here is derived from an EMBL/GenBank/DDBJ whole genome shotgun (WGS) entry which is preliminary data.</text>
</comment>
<comment type="subcellular location">
    <subcellularLocation>
        <location evidence="1">Nucleus</location>
    </subcellularLocation>
</comment>
<dbReference type="Proteomes" id="UP001303046">
    <property type="component" value="Unassembled WGS sequence"/>
</dbReference>
<accession>A0ABR1BLJ8</accession>
<dbReference type="InterPro" id="IPR009057">
    <property type="entry name" value="Homeodomain-like_sf"/>
</dbReference>
<feature type="compositionally biased region" description="Low complexity" evidence="2">
    <location>
        <begin position="889"/>
        <end position="907"/>
    </location>
</feature>
<evidence type="ECO:0000259" key="4">
    <source>
        <dbReference type="SMART" id="SM00717"/>
    </source>
</evidence>
<dbReference type="PANTHER" id="PTHR22929">
    <property type="entry name" value="RNA POLYMERASE III TRANSCRIPTION INITIATION FACTOR B"/>
    <property type="match status" value="1"/>
</dbReference>
<dbReference type="InterPro" id="IPR001005">
    <property type="entry name" value="SANT/Myb"/>
</dbReference>
<feature type="region of interest" description="Disordered" evidence="2">
    <location>
        <begin position="256"/>
        <end position="291"/>
    </location>
</feature>
<gene>
    <name evidence="5" type="primary">Necator_chrI.g1298</name>
    <name evidence="5" type="ORF">RB195_005172</name>
</gene>
<dbReference type="Pfam" id="PF15963">
    <property type="entry name" value="Myb_DNA-bind_7"/>
    <property type="match status" value="1"/>
</dbReference>
<feature type="region of interest" description="Disordered" evidence="2">
    <location>
        <begin position="720"/>
        <end position="958"/>
    </location>
</feature>
<evidence type="ECO:0000256" key="1">
    <source>
        <dbReference type="ARBA" id="ARBA00004123"/>
    </source>
</evidence>
<evidence type="ECO:0000313" key="5">
    <source>
        <dbReference type="EMBL" id="KAK6727312.1"/>
    </source>
</evidence>
<feature type="compositionally biased region" description="Low complexity" evidence="2">
    <location>
        <begin position="777"/>
        <end position="790"/>
    </location>
</feature>
<evidence type="ECO:0000256" key="2">
    <source>
        <dbReference type="SAM" id="MobiDB-lite"/>
    </source>
</evidence>
<name>A0ABR1BLJ8_NECAM</name>
<feature type="compositionally biased region" description="Low complexity" evidence="2">
    <location>
        <begin position="282"/>
        <end position="291"/>
    </location>
</feature>
<feature type="compositionally biased region" description="Basic and acidic residues" evidence="2">
    <location>
        <begin position="863"/>
        <end position="879"/>
    </location>
</feature>
<feature type="compositionally biased region" description="Basic residues" evidence="2">
    <location>
        <begin position="942"/>
        <end position="958"/>
    </location>
</feature>
<feature type="domain" description="Myb-like" evidence="4">
    <location>
        <begin position="459"/>
        <end position="507"/>
    </location>
</feature>
<organism evidence="5 6">
    <name type="scientific">Necator americanus</name>
    <name type="common">Human hookworm</name>
    <dbReference type="NCBI Taxonomy" id="51031"/>
    <lineage>
        <taxon>Eukaryota</taxon>
        <taxon>Metazoa</taxon>
        <taxon>Ecdysozoa</taxon>
        <taxon>Nematoda</taxon>
        <taxon>Chromadorea</taxon>
        <taxon>Rhabditida</taxon>
        <taxon>Rhabditina</taxon>
        <taxon>Rhabditomorpha</taxon>
        <taxon>Strongyloidea</taxon>
        <taxon>Ancylostomatidae</taxon>
        <taxon>Bunostominae</taxon>
        <taxon>Necator</taxon>
    </lineage>
</organism>
<feature type="region of interest" description="Disordered" evidence="2">
    <location>
        <begin position="379"/>
        <end position="400"/>
    </location>
</feature>
<feature type="region of interest" description="Disordered" evidence="2">
    <location>
        <begin position="219"/>
        <end position="242"/>
    </location>
</feature>
<protein>
    <recommendedName>
        <fullName evidence="4">Myb-like domain-containing protein</fullName>
    </recommendedName>
</protein>
<feature type="compositionally biased region" description="Basic and acidic residues" evidence="2">
    <location>
        <begin position="832"/>
        <end position="848"/>
    </location>
</feature>
<evidence type="ECO:0000256" key="3">
    <source>
        <dbReference type="SAM" id="SignalP"/>
    </source>
</evidence>
<evidence type="ECO:0000313" key="6">
    <source>
        <dbReference type="Proteomes" id="UP001303046"/>
    </source>
</evidence>
<keyword evidence="6" id="KW-1185">Reference proteome</keyword>
<dbReference type="SMART" id="SM00717">
    <property type="entry name" value="SANT"/>
    <property type="match status" value="1"/>
</dbReference>
<dbReference type="EMBL" id="JAVFWL010000001">
    <property type="protein sequence ID" value="KAK6727312.1"/>
    <property type="molecule type" value="Genomic_DNA"/>
</dbReference>
<feature type="chain" id="PRO_5045947977" description="Myb-like domain-containing protein" evidence="3">
    <location>
        <begin position="23"/>
        <end position="958"/>
    </location>
</feature>
<feature type="region of interest" description="Disordered" evidence="2">
    <location>
        <begin position="69"/>
        <end position="94"/>
    </location>
</feature>
<keyword evidence="3" id="KW-0732">Signal</keyword>
<feature type="compositionally biased region" description="Polar residues" evidence="2">
    <location>
        <begin position="920"/>
        <end position="929"/>
    </location>
</feature>